<dbReference type="EMBL" id="ASWB01000001">
    <property type="protein sequence ID" value="EOT74025.1"/>
    <property type="molecule type" value="Genomic_DNA"/>
</dbReference>
<dbReference type="eggNOG" id="COG0561">
    <property type="taxonomic scope" value="Bacteria"/>
</dbReference>
<keyword evidence="1" id="KW-0378">Hydrolase</keyword>
<dbReference type="AlphaFoldDB" id="R2T6R4"/>
<dbReference type="OrthoDB" id="9806027at2"/>
<dbReference type="InterPro" id="IPR000150">
    <property type="entry name" value="Cof"/>
</dbReference>
<dbReference type="NCBIfam" id="TIGR01484">
    <property type="entry name" value="HAD-SF-IIB"/>
    <property type="match status" value="1"/>
</dbReference>
<dbReference type="SFLD" id="SFLDG01140">
    <property type="entry name" value="C2.B:_Phosphomannomutase_and_P"/>
    <property type="match status" value="1"/>
</dbReference>
<dbReference type="EMBL" id="AJAS01000008">
    <property type="protein sequence ID" value="EOI03098.1"/>
    <property type="molecule type" value="Genomic_DNA"/>
</dbReference>
<dbReference type="Proteomes" id="UP000014157">
    <property type="component" value="Unassembled WGS sequence"/>
</dbReference>
<gene>
    <name evidence="2" type="ORF">I586_01021</name>
    <name evidence="1" type="ORF">UAY_00845</name>
</gene>
<dbReference type="InterPro" id="IPR036412">
    <property type="entry name" value="HAD-like_sf"/>
</dbReference>
<dbReference type="InterPro" id="IPR023214">
    <property type="entry name" value="HAD_sf"/>
</dbReference>
<evidence type="ECO:0000313" key="4">
    <source>
        <dbReference type="Proteomes" id="UP000014157"/>
    </source>
</evidence>
<evidence type="ECO:0000313" key="2">
    <source>
        <dbReference type="EMBL" id="EOT74025.1"/>
    </source>
</evidence>
<organism evidence="1 3">
    <name type="scientific">Enterococcus moraviensis ATCC BAA-383</name>
    <dbReference type="NCBI Taxonomy" id="1158609"/>
    <lineage>
        <taxon>Bacteria</taxon>
        <taxon>Bacillati</taxon>
        <taxon>Bacillota</taxon>
        <taxon>Bacilli</taxon>
        <taxon>Lactobacillales</taxon>
        <taxon>Enterococcaceae</taxon>
        <taxon>Enterococcus</taxon>
    </lineage>
</organism>
<comment type="caution">
    <text evidence="1">The sequence shown here is derived from an EMBL/GenBank/DDBJ whole genome shotgun (WGS) entry which is preliminary data.</text>
</comment>
<dbReference type="PATRIC" id="fig|1158609.3.peg.807"/>
<keyword evidence="4" id="KW-1185">Reference proteome</keyword>
<reference evidence="1 3" key="1">
    <citation type="submission" date="2013-02" db="EMBL/GenBank/DDBJ databases">
        <title>The Genome Sequence of Enterococcus moraviensis BAA-383.</title>
        <authorList>
            <consortium name="The Broad Institute Genome Sequencing Platform"/>
            <consortium name="The Broad Institute Genome Sequencing Center for Infectious Disease"/>
            <person name="Earl A.M."/>
            <person name="Gilmore M.S."/>
            <person name="Lebreton F."/>
            <person name="Walker B."/>
            <person name="Young S.K."/>
            <person name="Zeng Q."/>
            <person name="Gargeya S."/>
            <person name="Fitzgerald M."/>
            <person name="Haas B."/>
            <person name="Abouelleil A."/>
            <person name="Alvarado L."/>
            <person name="Arachchi H.M."/>
            <person name="Berlin A.M."/>
            <person name="Chapman S.B."/>
            <person name="Dewar J."/>
            <person name="Goldberg J."/>
            <person name="Griggs A."/>
            <person name="Gujja S."/>
            <person name="Hansen M."/>
            <person name="Howarth C."/>
            <person name="Imamovic A."/>
            <person name="Larimer J."/>
            <person name="McCowan C."/>
            <person name="Murphy C."/>
            <person name="Neiman D."/>
            <person name="Pearson M."/>
            <person name="Priest M."/>
            <person name="Roberts A."/>
            <person name="Saif S."/>
            <person name="Shea T."/>
            <person name="Sisk P."/>
            <person name="Sykes S."/>
            <person name="Wortman J."/>
            <person name="Nusbaum C."/>
            <person name="Birren B."/>
        </authorList>
    </citation>
    <scope>NUCLEOTIDE SEQUENCE [LARGE SCALE GENOMIC DNA]</scope>
    <source>
        <strain evidence="1 3">ATCC BAA-383</strain>
    </source>
</reference>
<reference evidence="2 4" key="2">
    <citation type="submission" date="2013-03" db="EMBL/GenBank/DDBJ databases">
        <title>The Genome Sequence of Enterococcus moraviensis BAA-383 (PacBio/Illumina hybrid assembly).</title>
        <authorList>
            <consortium name="The Broad Institute Genomics Platform"/>
            <consortium name="The Broad Institute Genome Sequencing Center for Infectious Disease"/>
            <person name="Earl A."/>
            <person name="Russ C."/>
            <person name="Gilmore M."/>
            <person name="Surin D."/>
            <person name="Walker B."/>
            <person name="Young S."/>
            <person name="Zeng Q."/>
            <person name="Gargeya S."/>
            <person name="Fitzgerald M."/>
            <person name="Haas B."/>
            <person name="Abouelleil A."/>
            <person name="Allen A.W."/>
            <person name="Alvarado L."/>
            <person name="Arachchi H.M."/>
            <person name="Berlin A.M."/>
            <person name="Chapman S.B."/>
            <person name="Gainer-Dewar J."/>
            <person name="Goldberg J."/>
            <person name="Griggs A."/>
            <person name="Gujja S."/>
            <person name="Hansen M."/>
            <person name="Howarth C."/>
            <person name="Imamovic A."/>
            <person name="Ireland A."/>
            <person name="Larimer J."/>
            <person name="McCowan C."/>
            <person name="Murphy C."/>
            <person name="Pearson M."/>
            <person name="Poon T.W."/>
            <person name="Priest M."/>
            <person name="Roberts A."/>
            <person name="Saif S."/>
            <person name="Shea T."/>
            <person name="Sisk P."/>
            <person name="Sykes S."/>
            <person name="Wortman J."/>
            <person name="Nusbaum C."/>
            <person name="Birren B."/>
        </authorList>
    </citation>
    <scope>NUCLEOTIDE SEQUENCE [LARGE SCALE GENOMIC DNA]</scope>
    <source>
        <strain evidence="2 4">ATCC BAA-383</strain>
    </source>
</reference>
<dbReference type="GO" id="GO:0000287">
    <property type="term" value="F:magnesium ion binding"/>
    <property type="evidence" value="ECO:0007669"/>
    <property type="project" value="TreeGrafter"/>
</dbReference>
<dbReference type="Gene3D" id="3.40.50.1000">
    <property type="entry name" value="HAD superfamily/HAD-like"/>
    <property type="match status" value="1"/>
</dbReference>
<dbReference type="NCBIfam" id="TIGR00099">
    <property type="entry name" value="Cof-subfamily"/>
    <property type="match status" value="1"/>
</dbReference>
<dbReference type="HOGENOM" id="CLU_044146_0_2_9"/>
<evidence type="ECO:0000313" key="3">
    <source>
        <dbReference type="Proteomes" id="UP000013781"/>
    </source>
</evidence>
<proteinExistence type="predicted"/>
<dbReference type="GO" id="GO:0016791">
    <property type="term" value="F:phosphatase activity"/>
    <property type="evidence" value="ECO:0007669"/>
    <property type="project" value="UniProtKB-ARBA"/>
</dbReference>
<dbReference type="PANTHER" id="PTHR10000">
    <property type="entry name" value="PHOSPHOSERINE PHOSPHATASE"/>
    <property type="match status" value="1"/>
</dbReference>
<dbReference type="GO" id="GO:0005829">
    <property type="term" value="C:cytosol"/>
    <property type="evidence" value="ECO:0007669"/>
    <property type="project" value="TreeGrafter"/>
</dbReference>
<evidence type="ECO:0000313" key="1">
    <source>
        <dbReference type="EMBL" id="EOI03098.1"/>
    </source>
</evidence>
<name>R2T6R4_9ENTE</name>
<dbReference type="PANTHER" id="PTHR10000:SF23">
    <property type="entry name" value="5-AMINO-6-(5-PHOSPHO-D-RIBITYLAMINO)URACIL PHOSPHATASE YITU"/>
    <property type="match status" value="1"/>
</dbReference>
<dbReference type="Gene3D" id="3.30.1240.10">
    <property type="match status" value="1"/>
</dbReference>
<protein>
    <submittedName>
        <fullName evidence="1">Cof-like hydrolase</fullName>
    </submittedName>
</protein>
<dbReference type="InterPro" id="IPR006379">
    <property type="entry name" value="HAD-SF_hydro_IIB"/>
</dbReference>
<dbReference type="Proteomes" id="UP000013781">
    <property type="component" value="Unassembled WGS sequence"/>
</dbReference>
<dbReference type="SUPFAM" id="SSF56784">
    <property type="entry name" value="HAD-like"/>
    <property type="match status" value="1"/>
</dbReference>
<accession>R2T6R4</accession>
<dbReference type="STRING" id="155617.RV09_GL002850"/>
<dbReference type="Pfam" id="PF08282">
    <property type="entry name" value="Hydrolase_3"/>
    <property type="match status" value="1"/>
</dbReference>
<dbReference type="RefSeq" id="WP_010764242.1">
    <property type="nucleotide sequence ID" value="NZ_ASWB01000001.1"/>
</dbReference>
<dbReference type="SFLD" id="SFLDS00003">
    <property type="entry name" value="Haloacid_Dehalogenase"/>
    <property type="match status" value="1"/>
</dbReference>
<sequence>MEPHLIFMDIDGTLVDNHQNISKKTKKVINHLQELGHLFYVATGRKFSSAATIANTLSPQTQVVASNGSIYSIHSQLVKHQLSKEALILIYNAVSEIAMPIFFFGEHTVFYTEELPEYFTKSDQARITNESEKEFVAIRSLSDLIDHHKEIINGIIISETDLEGLHSLKDKLEDSQLLSVSSSHFNNIELIPKGVNKATAILAIQDKLMIPSERVISFGDGINDIEMLEATGISVAMGNAQGKVKAAATYVTDSNLDDGIANFLQNHFQLTHF</sequence>